<dbReference type="Gene3D" id="3.30.40.10">
    <property type="entry name" value="Zinc/RING finger domain, C3HC4 (zinc finger)"/>
    <property type="match status" value="1"/>
</dbReference>
<keyword evidence="13" id="KW-1185">Reference proteome</keyword>
<comment type="similarity">
    <text evidence="10">Belongs to the monovalent cation:proton antiporter 1 (CPA1) transporter (TC 2.A.36) family.</text>
</comment>
<evidence type="ECO:0000313" key="12">
    <source>
        <dbReference type="EMBL" id="MDT0263010.1"/>
    </source>
</evidence>
<keyword evidence="6 10" id="KW-0915">Sodium</keyword>
<evidence type="ECO:0000259" key="11">
    <source>
        <dbReference type="PROSITE" id="PS50271"/>
    </source>
</evidence>
<evidence type="ECO:0000256" key="6">
    <source>
        <dbReference type="ARBA" id="ARBA00023053"/>
    </source>
</evidence>
<dbReference type="SUPFAM" id="SSF57850">
    <property type="entry name" value="RING/U-box"/>
    <property type="match status" value="1"/>
</dbReference>
<evidence type="ECO:0000313" key="13">
    <source>
        <dbReference type="Proteomes" id="UP001183176"/>
    </source>
</evidence>
<evidence type="ECO:0000256" key="3">
    <source>
        <dbReference type="ARBA" id="ARBA00022475"/>
    </source>
</evidence>
<dbReference type="Pfam" id="PF00999">
    <property type="entry name" value="Na_H_Exchanger"/>
    <property type="match status" value="1"/>
</dbReference>
<feature type="transmembrane region" description="Helical" evidence="10">
    <location>
        <begin position="112"/>
        <end position="133"/>
    </location>
</feature>
<evidence type="ECO:0000256" key="9">
    <source>
        <dbReference type="ARBA" id="ARBA00023201"/>
    </source>
</evidence>
<dbReference type="InterPro" id="IPR001607">
    <property type="entry name" value="Znf_UBP"/>
</dbReference>
<proteinExistence type="inferred from homology"/>
<evidence type="ECO:0000256" key="4">
    <source>
        <dbReference type="ARBA" id="ARBA00022692"/>
    </source>
</evidence>
<keyword evidence="10" id="KW-0050">Antiport</keyword>
<dbReference type="InterPro" id="IPR013083">
    <property type="entry name" value="Znf_RING/FYVE/PHD"/>
</dbReference>
<feature type="transmembrane region" description="Helical" evidence="10">
    <location>
        <begin position="154"/>
        <end position="174"/>
    </location>
</feature>
<gene>
    <name evidence="12" type="ORF">RM423_16590</name>
</gene>
<keyword evidence="5 10" id="KW-1133">Transmembrane helix</keyword>
<feature type="domain" description="UBP-type" evidence="11">
    <location>
        <begin position="540"/>
        <end position="624"/>
    </location>
</feature>
<evidence type="ECO:0000256" key="2">
    <source>
        <dbReference type="ARBA" id="ARBA00022448"/>
    </source>
</evidence>
<feature type="transmembrane region" description="Helical" evidence="10">
    <location>
        <begin position="231"/>
        <end position="248"/>
    </location>
</feature>
<evidence type="ECO:0000256" key="5">
    <source>
        <dbReference type="ARBA" id="ARBA00022989"/>
    </source>
</evidence>
<dbReference type="Pfam" id="PF02148">
    <property type="entry name" value="zf-UBP"/>
    <property type="match status" value="1"/>
</dbReference>
<dbReference type="InterPro" id="IPR004705">
    <property type="entry name" value="Cation/H_exchanger_CPA1_bac"/>
</dbReference>
<keyword evidence="4 10" id="KW-0812">Transmembrane</keyword>
<comment type="function">
    <text evidence="10">Na(+)/H(+) antiporter that extrudes sodium in exchange for external protons.</text>
</comment>
<accession>A0ABU2JDF6</accession>
<feature type="transmembrane region" description="Helical" evidence="10">
    <location>
        <begin position="269"/>
        <end position="287"/>
    </location>
</feature>
<evidence type="ECO:0000256" key="8">
    <source>
        <dbReference type="ARBA" id="ARBA00023136"/>
    </source>
</evidence>
<sequence>MHIAVGLVVLVAVATALAAGARRFGVSEPLVLTLAGIAGSYLWFVSDVALSPDLVLLGLLPPLLYTTAIRTSLVDFRVNRRSISLLSVGLVLFSSFGVAAVAWLLLPIPFAVALALGAVVAPPDAVAATAVARRVGMPRRIVTILEGESLFNDATALVVLRTAIAAAAGSISLLHAAGDFLLAAGGGVAVGIVVAVVLGFLRRKITDPVLDTTLSFLAPFIAYLPAEAIHASGVIAVVVAGLILGHRAPTWQSAASRISERVNWRTIEFLLENSVFLLIGLQVRVIIENAWRADLNHWQLIGSCVAIFAAVVLLRPIWVFPAIYLPRILSRRIRVADPSPPWEYPAVISWAGMRGVVTLAAVFLIPADTPYRDVLILAALTVVGGTLLFQGTTLPWLVRWLDLRGPSRAEDALQEAGLMQRVANAGLVVLDENSDEHTPVEVVDSLRQRVGQQVNAVWERLGPDESSLLTPSEHYRRLRLSMLQAERQELLKVRDSGVLDHEVLQSVMRVLDLEESLIDRFDEGEDEPGRDEPLRARIGAECEHLDHAPRTARPDTPGRCQQCVDEGLSWVHLRMCLGCGHVACCDSSEGQHADKHFVETEHPVMRSVEPGEAWRWCYVDSLLG</sequence>
<keyword evidence="8 10" id="KW-0472">Membrane</keyword>
<dbReference type="RefSeq" id="WP_311424157.1">
    <property type="nucleotide sequence ID" value="NZ_JAVREH010000026.1"/>
</dbReference>
<dbReference type="Gene3D" id="6.10.140.1330">
    <property type="match status" value="1"/>
</dbReference>
<name>A0ABU2JDF6_9ACTN</name>
<dbReference type="PANTHER" id="PTHR10110:SF86">
    <property type="entry name" value="SODIUM_HYDROGEN EXCHANGER 7"/>
    <property type="match status" value="1"/>
</dbReference>
<dbReference type="InterPro" id="IPR018422">
    <property type="entry name" value="Cation/H_exchanger_CPA1"/>
</dbReference>
<organism evidence="12 13">
    <name type="scientific">Jatrophihabitans lederbergiae</name>
    <dbReference type="NCBI Taxonomy" id="3075547"/>
    <lineage>
        <taxon>Bacteria</taxon>
        <taxon>Bacillati</taxon>
        <taxon>Actinomycetota</taxon>
        <taxon>Actinomycetes</taxon>
        <taxon>Jatrophihabitantales</taxon>
        <taxon>Jatrophihabitantaceae</taxon>
        <taxon>Jatrophihabitans</taxon>
    </lineage>
</organism>
<dbReference type="NCBIfam" id="TIGR00831">
    <property type="entry name" value="a_cpa1"/>
    <property type="match status" value="1"/>
</dbReference>
<keyword evidence="2 10" id="KW-0813">Transport</keyword>
<comment type="caution">
    <text evidence="12">The sequence shown here is derived from an EMBL/GenBank/DDBJ whole genome shotgun (WGS) entry which is preliminary data.</text>
</comment>
<feature type="transmembrane region" description="Helical" evidence="10">
    <location>
        <begin position="42"/>
        <end position="64"/>
    </location>
</feature>
<evidence type="ECO:0000256" key="1">
    <source>
        <dbReference type="ARBA" id="ARBA00004651"/>
    </source>
</evidence>
<keyword evidence="7 10" id="KW-0406">Ion transport</keyword>
<dbReference type="Proteomes" id="UP001183176">
    <property type="component" value="Unassembled WGS sequence"/>
</dbReference>
<dbReference type="EMBL" id="JAVREH010000026">
    <property type="protein sequence ID" value="MDT0263010.1"/>
    <property type="molecule type" value="Genomic_DNA"/>
</dbReference>
<evidence type="ECO:0000256" key="10">
    <source>
        <dbReference type="RuleBase" id="RU366002"/>
    </source>
</evidence>
<comment type="subcellular location">
    <subcellularLocation>
        <location evidence="1 10">Cell membrane</location>
        <topology evidence="1 10">Multi-pass membrane protein</topology>
    </subcellularLocation>
</comment>
<dbReference type="PROSITE" id="PS50271">
    <property type="entry name" value="ZF_UBP"/>
    <property type="match status" value="1"/>
</dbReference>
<keyword evidence="9 10" id="KW-0739">Sodium transport</keyword>
<dbReference type="InterPro" id="IPR006153">
    <property type="entry name" value="Cation/H_exchanger_TM"/>
</dbReference>
<evidence type="ECO:0000256" key="7">
    <source>
        <dbReference type="ARBA" id="ARBA00023065"/>
    </source>
</evidence>
<feature type="transmembrane region" description="Helical" evidence="10">
    <location>
        <begin position="299"/>
        <end position="325"/>
    </location>
</feature>
<feature type="transmembrane region" description="Helical" evidence="10">
    <location>
        <begin position="85"/>
        <end position="106"/>
    </location>
</feature>
<protein>
    <submittedName>
        <fullName evidence="12">Na+/H+ antiporter</fullName>
    </submittedName>
</protein>
<keyword evidence="3 10" id="KW-1003">Cell membrane</keyword>
<feature type="transmembrane region" description="Helical" evidence="10">
    <location>
        <begin position="180"/>
        <end position="201"/>
    </location>
</feature>
<feature type="transmembrane region" description="Helical" evidence="10">
    <location>
        <begin position="346"/>
        <end position="365"/>
    </location>
</feature>
<reference evidence="13" key="1">
    <citation type="submission" date="2023-07" db="EMBL/GenBank/DDBJ databases">
        <title>30 novel species of actinomycetes from the DSMZ collection.</title>
        <authorList>
            <person name="Nouioui I."/>
        </authorList>
    </citation>
    <scope>NUCLEOTIDE SEQUENCE [LARGE SCALE GENOMIC DNA]</scope>
    <source>
        <strain evidence="13">DSM 44399</strain>
    </source>
</reference>
<feature type="transmembrane region" description="Helical" evidence="10">
    <location>
        <begin position="377"/>
        <end position="398"/>
    </location>
</feature>
<dbReference type="PANTHER" id="PTHR10110">
    <property type="entry name" value="SODIUM/HYDROGEN EXCHANGER"/>
    <property type="match status" value="1"/>
</dbReference>
<comment type="caution">
    <text evidence="10">Lacks conserved residue(s) required for the propagation of feature annotation.</text>
</comment>